<dbReference type="EC" id="2.6.1.37" evidence="7"/>
<dbReference type="InterPro" id="IPR024169">
    <property type="entry name" value="SP_NH2Trfase/AEP_transaminase"/>
</dbReference>
<keyword evidence="3 7" id="KW-0808">Transferase</keyword>
<evidence type="ECO:0000256" key="8">
    <source>
        <dbReference type="PIRSR" id="PIRSR000524-1"/>
    </source>
</evidence>
<keyword evidence="5 7" id="KW-0670">Pyruvate</keyword>
<protein>
    <recommendedName>
        <fullName evidence="7">2-aminoethylphosphonate--pyruvate transaminase</fullName>
        <ecNumber evidence="7">2.6.1.37</ecNumber>
    </recommendedName>
    <alternativeName>
        <fullName evidence="7">2-aminoethylphosphonate aminotransferase</fullName>
    </alternativeName>
    <alternativeName>
        <fullName evidence="7">AEP transaminase</fullName>
        <shortName evidence="7">AEPT</shortName>
    </alternativeName>
</protein>
<accession>A0A3N4Q2R5</accession>
<dbReference type="HAMAP" id="MF_01376">
    <property type="entry name" value="PhnW_aminotrans_5"/>
    <property type="match status" value="1"/>
</dbReference>
<dbReference type="Gene3D" id="3.40.640.10">
    <property type="entry name" value="Type I PLP-dependent aspartate aminotransferase-like (Major domain)"/>
    <property type="match status" value="1"/>
</dbReference>
<dbReference type="NCBIfam" id="NF010006">
    <property type="entry name" value="PRK13479.1"/>
    <property type="match status" value="1"/>
</dbReference>
<comment type="similarity">
    <text evidence="7">Belongs to the class-V pyridoxal-phosphate-dependent aminotransferase family. PhnW subfamily.</text>
</comment>
<evidence type="ECO:0000256" key="2">
    <source>
        <dbReference type="ARBA" id="ARBA00022576"/>
    </source>
</evidence>
<comment type="function">
    <text evidence="7">Involved in phosphonate degradation.</text>
</comment>
<dbReference type="RefSeq" id="WP_123845658.1">
    <property type="nucleotide sequence ID" value="NZ_RPDH01000001.1"/>
</dbReference>
<keyword evidence="2 7" id="KW-0032">Aminotransferase</keyword>
<dbReference type="OrthoDB" id="389074at2"/>
<evidence type="ECO:0000313" key="12">
    <source>
        <dbReference type="Proteomes" id="UP000278351"/>
    </source>
</evidence>
<evidence type="ECO:0000256" key="6">
    <source>
        <dbReference type="ARBA" id="ARBA00049460"/>
    </source>
</evidence>
<feature type="modified residue" description="N6-(pyridoxal phosphate)lysine" evidence="7 9">
    <location>
        <position position="193"/>
    </location>
</feature>
<dbReference type="InterPro" id="IPR015424">
    <property type="entry name" value="PyrdxlP-dep_Trfase"/>
</dbReference>
<evidence type="ECO:0000313" key="11">
    <source>
        <dbReference type="EMBL" id="RPE14356.1"/>
    </source>
</evidence>
<dbReference type="InterPro" id="IPR015422">
    <property type="entry name" value="PyrdxlP-dep_Trfase_small"/>
</dbReference>
<dbReference type="InterPro" id="IPR012703">
    <property type="entry name" value="NH2EtPonate_pyrv_transaminase"/>
</dbReference>
<dbReference type="NCBIfam" id="TIGR03301">
    <property type="entry name" value="PhnW-AepZ"/>
    <property type="match status" value="1"/>
</dbReference>
<dbReference type="Pfam" id="PF00266">
    <property type="entry name" value="Aminotran_5"/>
    <property type="match status" value="1"/>
</dbReference>
<keyword evidence="12" id="KW-1185">Reference proteome</keyword>
<proteinExistence type="inferred from homology"/>
<dbReference type="EMBL" id="RPDH01000001">
    <property type="protein sequence ID" value="RPE14356.1"/>
    <property type="molecule type" value="Genomic_DNA"/>
</dbReference>
<evidence type="ECO:0000259" key="10">
    <source>
        <dbReference type="Pfam" id="PF00266"/>
    </source>
</evidence>
<comment type="catalytic activity">
    <reaction evidence="6 7">
        <text>(2-aminoethyl)phosphonate + pyruvate = phosphonoacetaldehyde + L-alanine</text>
        <dbReference type="Rhea" id="RHEA:17021"/>
        <dbReference type="ChEBI" id="CHEBI:15361"/>
        <dbReference type="ChEBI" id="CHEBI:57418"/>
        <dbReference type="ChEBI" id="CHEBI:57972"/>
        <dbReference type="ChEBI" id="CHEBI:58383"/>
        <dbReference type="EC" id="2.6.1.37"/>
    </reaction>
</comment>
<evidence type="ECO:0000256" key="1">
    <source>
        <dbReference type="ARBA" id="ARBA00001933"/>
    </source>
</evidence>
<evidence type="ECO:0000256" key="3">
    <source>
        <dbReference type="ARBA" id="ARBA00022679"/>
    </source>
</evidence>
<dbReference type="PANTHER" id="PTHR42778">
    <property type="entry name" value="2-AMINOETHYLPHOSPHONATE--PYRUVATE TRANSAMINASE"/>
    <property type="match status" value="1"/>
</dbReference>
<dbReference type="Gene3D" id="3.90.1150.10">
    <property type="entry name" value="Aspartate Aminotransferase, domain 1"/>
    <property type="match status" value="1"/>
</dbReference>
<dbReference type="GO" id="GO:0019700">
    <property type="term" value="P:organic phosphonate catabolic process"/>
    <property type="evidence" value="ECO:0007669"/>
    <property type="project" value="UniProtKB-UniRule"/>
</dbReference>
<reference evidence="11 12" key="1">
    <citation type="submission" date="2018-11" db="EMBL/GenBank/DDBJ databases">
        <title>Chitinophaga lutea sp.nov., isolate from arsenic contaminated soil.</title>
        <authorList>
            <person name="Zong Y."/>
        </authorList>
    </citation>
    <scope>NUCLEOTIDE SEQUENCE [LARGE SCALE GENOMIC DNA]</scope>
    <source>
        <strain evidence="11 12">ZY74</strain>
    </source>
</reference>
<comment type="caution">
    <text evidence="11">The sequence shown here is derived from an EMBL/GenBank/DDBJ whole genome shotgun (WGS) entry which is preliminary data.</text>
</comment>
<evidence type="ECO:0000256" key="4">
    <source>
        <dbReference type="ARBA" id="ARBA00022898"/>
    </source>
</evidence>
<dbReference type="SUPFAM" id="SSF53383">
    <property type="entry name" value="PLP-dependent transferases"/>
    <property type="match status" value="1"/>
</dbReference>
<evidence type="ECO:0000256" key="5">
    <source>
        <dbReference type="ARBA" id="ARBA00023317"/>
    </source>
</evidence>
<feature type="binding site" evidence="8">
    <location>
        <position position="338"/>
    </location>
    <ligand>
        <name>substrate</name>
    </ligand>
</feature>
<dbReference type="GO" id="GO:0047304">
    <property type="term" value="F:2-aminoethylphosphonate-pyruvate transaminase activity"/>
    <property type="evidence" value="ECO:0007669"/>
    <property type="project" value="UniProtKB-UniRule"/>
</dbReference>
<dbReference type="PIRSF" id="PIRSF000524">
    <property type="entry name" value="SPT"/>
    <property type="match status" value="1"/>
</dbReference>
<dbReference type="InterPro" id="IPR000192">
    <property type="entry name" value="Aminotrans_V_dom"/>
</dbReference>
<dbReference type="PANTHER" id="PTHR42778:SF1">
    <property type="entry name" value="2-AMINOETHYLPHOSPHONATE--PYRUVATE TRANSAMINASE"/>
    <property type="match status" value="1"/>
</dbReference>
<comment type="subunit">
    <text evidence="7">Homodimer.</text>
</comment>
<dbReference type="Proteomes" id="UP000278351">
    <property type="component" value="Unassembled WGS sequence"/>
</dbReference>
<evidence type="ECO:0000256" key="7">
    <source>
        <dbReference type="HAMAP-Rule" id="MF_01376"/>
    </source>
</evidence>
<dbReference type="NCBIfam" id="TIGR02326">
    <property type="entry name" value="transamin_PhnW"/>
    <property type="match status" value="1"/>
</dbReference>
<name>A0A3N4Q2R5_9BACT</name>
<feature type="domain" description="Aminotransferase class V" evidence="10">
    <location>
        <begin position="26"/>
        <end position="295"/>
    </location>
</feature>
<organism evidence="11 12">
    <name type="scientific">Chitinophaga lutea</name>
    <dbReference type="NCBI Taxonomy" id="2488634"/>
    <lineage>
        <taxon>Bacteria</taxon>
        <taxon>Pseudomonadati</taxon>
        <taxon>Bacteroidota</taxon>
        <taxon>Chitinophagia</taxon>
        <taxon>Chitinophagales</taxon>
        <taxon>Chitinophagaceae</taxon>
        <taxon>Chitinophaga</taxon>
    </lineage>
</organism>
<gene>
    <name evidence="7" type="primary">phnW</name>
    <name evidence="11" type="ORF">EGT74_06310</name>
</gene>
<comment type="cofactor">
    <cofactor evidence="1 7 9">
        <name>pyridoxal 5'-phosphate</name>
        <dbReference type="ChEBI" id="CHEBI:597326"/>
    </cofactor>
</comment>
<sequence>MMKKLLFTPGPLSTSRTVKEAALEDMGSRDEAFISTIRYIREELLQLGHVSKAEGYETVIIQGSGTFGVESVISSAIGENDRLLILSNGAYGERIVKMAAVHRLAHDVIRFDEDTITAPAAVEAFLQQHPGITHVACIHSETTTGLFNPIEDIGAICAAHGKTFIVDAMSSFGGVDIHIKNCHIQYLVSSSNKCIEGIPGFAFVIAERRALERTKGQARTLSLDLYEQWHGLETSGQFRFTPPTLSMMAFQQALRELQEEGGIKAREQRYKTNKALLDSGMAALGFRQYLRPDIQGHIITSFLYPDDPAFDFGQFYQKLSDRNFVIYPGKLSKTNAFRIGNIGQIFPDDVKALVKAIGEIMQETTPPVQP</sequence>
<evidence type="ECO:0000256" key="9">
    <source>
        <dbReference type="PIRSR" id="PIRSR000524-50"/>
    </source>
</evidence>
<dbReference type="InterPro" id="IPR015421">
    <property type="entry name" value="PyrdxlP-dep_Trfase_major"/>
</dbReference>
<dbReference type="AlphaFoldDB" id="A0A3N4Q2R5"/>
<keyword evidence="4 7" id="KW-0663">Pyridoxal phosphate</keyword>